<accession>A0A2J6R4G9</accession>
<dbReference type="Proteomes" id="UP000235786">
    <property type="component" value="Unassembled WGS sequence"/>
</dbReference>
<evidence type="ECO:0000313" key="2">
    <source>
        <dbReference type="EMBL" id="PMD33408.1"/>
    </source>
</evidence>
<keyword evidence="3" id="KW-1185">Reference proteome</keyword>
<name>A0A2J6R4G9_HYAVF</name>
<feature type="region of interest" description="Disordered" evidence="1">
    <location>
        <begin position="207"/>
        <end position="234"/>
    </location>
</feature>
<evidence type="ECO:0000256" key="1">
    <source>
        <dbReference type="SAM" id="MobiDB-lite"/>
    </source>
</evidence>
<evidence type="ECO:0000313" key="3">
    <source>
        <dbReference type="Proteomes" id="UP000235786"/>
    </source>
</evidence>
<dbReference type="AlphaFoldDB" id="A0A2J6R4G9"/>
<sequence length="247" mass="28216">MSTNFLKLPSELRNRIYELCLLHEEPINPWIDYNQRHELTPGLLRANKTIHREASSLLYAQNRFDFTMATPEDVASFLRTIGNNNADCIRHICVDFPSPRNLEPGNVTLEEGSDDILVSIQSSCANLRTLTTSLSSTHAMELRLDALDNPKVVTEALTLVNTRFRAISSLQDIVVEVYDDGPSDSIRSKMEDLGWKVNTTEYVEEWGSGRSFGDSEDGWDRDYGYDDDYDDDYDIDNDSDFWRRAAD</sequence>
<dbReference type="EMBL" id="KZ613956">
    <property type="protein sequence ID" value="PMD33408.1"/>
    <property type="molecule type" value="Genomic_DNA"/>
</dbReference>
<dbReference type="InterPro" id="IPR038883">
    <property type="entry name" value="AN11006-like"/>
</dbReference>
<reference evidence="2 3" key="1">
    <citation type="submission" date="2016-04" db="EMBL/GenBank/DDBJ databases">
        <title>A degradative enzymes factory behind the ericoid mycorrhizal symbiosis.</title>
        <authorList>
            <consortium name="DOE Joint Genome Institute"/>
            <person name="Martino E."/>
            <person name="Morin E."/>
            <person name="Grelet G."/>
            <person name="Kuo A."/>
            <person name="Kohler A."/>
            <person name="Daghino S."/>
            <person name="Barry K."/>
            <person name="Choi C."/>
            <person name="Cichocki N."/>
            <person name="Clum A."/>
            <person name="Copeland A."/>
            <person name="Hainaut M."/>
            <person name="Haridas S."/>
            <person name="Labutti K."/>
            <person name="Lindquist E."/>
            <person name="Lipzen A."/>
            <person name="Khouja H.-R."/>
            <person name="Murat C."/>
            <person name="Ohm R."/>
            <person name="Olson A."/>
            <person name="Spatafora J."/>
            <person name="Veneault-Fourrey C."/>
            <person name="Henrissat B."/>
            <person name="Grigoriev I."/>
            <person name="Martin F."/>
            <person name="Perotto S."/>
        </authorList>
    </citation>
    <scope>NUCLEOTIDE SEQUENCE [LARGE SCALE GENOMIC DNA]</scope>
    <source>
        <strain evidence="2 3">F</strain>
    </source>
</reference>
<proteinExistence type="predicted"/>
<dbReference type="OrthoDB" id="62952at2759"/>
<protein>
    <recommendedName>
        <fullName evidence="4">F-box domain-containing protein</fullName>
    </recommendedName>
</protein>
<gene>
    <name evidence="2" type="ORF">L207DRAFT_498918</name>
</gene>
<feature type="compositionally biased region" description="Acidic residues" evidence="1">
    <location>
        <begin position="225"/>
        <end position="234"/>
    </location>
</feature>
<evidence type="ECO:0008006" key="4">
    <source>
        <dbReference type="Google" id="ProtNLM"/>
    </source>
</evidence>
<dbReference type="PANTHER" id="PTHR42085:SF1">
    <property type="entry name" value="F-BOX DOMAIN-CONTAINING PROTEIN"/>
    <property type="match status" value="1"/>
</dbReference>
<organism evidence="2 3">
    <name type="scientific">Hyaloscypha variabilis (strain UAMH 11265 / GT02V1 / F)</name>
    <name type="common">Meliniomyces variabilis</name>
    <dbReference type="NCBI Taxonomy" id="1149755"/>
    <lineage>
        <taxon>Eukaryota</taxon>
        <taxon>Fungi</taxon>
        <taxon>Dikarya</taxon>
        <taxon>Ascomycota</taxon>
        <taxon>Pezizomycotina</taxon>
        <taxon>Leotiomycetes</taxon>
        <taxon>Helotiales</taxon>
        <taxon>Hyaloscyphaceae</taxon>
        <taxon>Hyaloscypha</taxon>
        <taxon>Hyaloscypha variabilis</taxon>
    </lineage>
</organism>
<dbReference type="PANTHER" id="PTHR42085">
    <property type="entry name" value="F-BOX DOMAIN-CONTAINING PROTEIN"/>
    <property type="match status" value="1"/>
</dbReference>